<feature type="region of interest" description="Disordered" evidence="4">
    <location>
        <begin position="351"/>
        <end position="431"/>
    </location>
</feature>
<dbReference type="Proteomes" id="UP000069272">
    <property type="component" value="Chromosome X"/>
</dbReference>
<feature type="region of interest" description="Disordered" evidence="4">
    <location>
        <begin position="1030"/>
        <end position="1121"/>
    </location>
</feature>
<evidence type="ECO:0000313" key="6">
    <source>
        <dbReference type="Proteomes" id="UP000069272"/>
    </source>
</evidence>
<feature type="compositionally biased region" description="Basic and acidic residues" evidence="4">
    <location>
        <begin position="713"/>
        <end position="730"/>
    </location>
</feature>
<feature type="compositionally biased region" description="Polar residues" evidence="4">
    <location>
        <begin position="731"/>
        <end position="743"/>
    </location>
</feature>
<feature type="coiled-coil region" evidence="3">
    <location>
        <begin position="39"/>
        <end position="73"/>
    </location>
</feature>
<dbReference type="VEuPathDB" id="VectorBase:AALB006792"/>
<feature type="compositionally biased region" description="Polar residues" evidence="4">
    <location>
        <begin position="352"/>
        <end position="371"/>
    </location>
</feature>
<feature type="region of interest" description="Disordered" evidence="4">
    <location>
        <begin position="643"/>
        <end position="746"/>
    </location>
</feature>
<name>A0A182FJU7_ANOAL</name>
<evidence type="ECO:0000256" key="1">
    <source>
        <dbReference type="ARBA" id="ARBA00009019"/>
    </source>
</evidence>
<accession>A0A182FJU7</accession>
<dbReference type="InterPro" id="IPR026079">
    <property type="entry name" value="CDR2"/>
</dbReference>
<keyword evidence="2 3" id="KW-0175">Coiled coil</keyword>
<feature type="compositionally biased region" description="Polar residues" evidence="4">
    <location>
        <begin position="673"/>
        <end position="685"/>
    </location>
</feature>
<dbReference type="STRING" id="7167.A0A182FJU7"/>
<sequence length="1182" mass="132233">MSGLAKEALDEQVVHESSQYMLDDLQLAAELGKTLLERNKALEAALKHHQHAIEDKMQEIEYLSKQNAALREANDSRMKIYEQLEVSIQDLELKKYKLALDYKAEKKITKQLQSTIESLETKVEELTRTLMEERRQAEIDKRYIAEKQAATAGTSTDIVEMPTLPSPSSVTSDHKTQSATTRDVDELHHNEEADEELIRVMLLLDCTQKNFMQERDKVSELEEQLIAITQENQMLQKKLSQKTNNDEGTTVHQQLSLLDELKQGQLCTNCLRDLADRRDEESIISGNDDDDRCLNNLIEASEVPKTDSSSLYIQLPLETSGEKMQADGGYVTNNPYRELIEKYEASLEVHRQNIQSQDSRTASGSDNTTPVESCLDLSKGAGFGSDSHYSNGFNPPKTSERTNDSQQQGTESATSTTATRSMAIVPTDNHYRSETASSGYLDDVCNKATQTDESSRDILCTIADGKDRFSIYKDQSAIDSRFRFSPAHRELFREMFSVLKKAAENRDEGEQFPLQNETKSDFIATGSAPMATMRFTPVTPINEVPMDEFCEDDTASFVTTSSAISEQSFAMSECITRSERKKRVRHQASAIAAARQGSTNQQKESGIGCKPATSATNGDGSYATAPSGGCTGTLQQSYEPLEYLSGRKRKSHRRNNNRNRTIPGNKESEFAEQEQQTSTPQTVRSKGSRRIRFRPWNPDNNGPFGSNIAPLPRDNDGRRSASFRWDERSSSIHNRSQTASSMAPSVDVSYPKPAIKSKSGACATINRYAELADDASDIVELVPSTASQHLHMLQELDLSYAEVLRRANFRQPYKIPSLDYTLSQNMISSSGFWLSTMLLVLSSAGMAKTGSAQATNNRLGDSSCEQLTTTNTSQYDEYFDIDKIGNNRSDHNIVNLELLVRVQNMQEELAILLSASNRSRQHPDYEQTYEVRVSNTYTVIYKAALRMFAHHSHTFNFFPGYQFRLHILITRQGDITVTIPVLQKPMILAVHDARTPPEVSYISFGSRMNGYPVTIYFNCADGDGALPMGPPSFTINFNEGGDHSHQEQSNHYEQQQSHFNQNHDQSQEQLLQTSVGVSQTDDGMPGSTPDDEVNQTRSLGEGDDGEYAERNSENSNGGRCPVCPKQEKCEVVVRACSSDTSKDLIMGASGTTNEKQKYFFYFNVYLSSKNEKSFKTTGQLPP</sequence>
<reference evidence="5" key="2">
    <citation type="submission" date="2022-08" db="UniProtKB">
        <authorList>
            <consortium name="EnsemblMetazoa"/>
        </authorList>
    </citation>
    <scope>IDENTIFICATION</scope>
    <source>
        <strain evidence="5">STECLA/ALBI9_A</strain>
    </source>
</reference>
<feature type="compositionally biased region" description="Polar residues" evidence="4">
    <location>
        <begin position="1051"/>
        <end position="1081"/>
    </location>
</feature>
<feature type="compositionally biased region" description="Low complexity" evidence="4">
    <location>
        <begin position="405"/>
        <end position="423"/>
    </location>
</feature>
<feature type="coiled-coil region" evidence="3">
    <location>
        <begin position="102"/>
        <end position="136"/>
    </location>
</feature>
<feature type="region of interest" description="Disordered" evidence="4">
    <location>
        <begin position="578"/>
        <end position="612"/>
    </location>
</feature>
<evidence type="ECO:0000256" key="4">
    <source>
        <dbReference type="SAM" id="MobiDB-lite"/>
    </source>
</evidence>
<feature type="compositionally biased region" description="Basic and acidic residues" evidence="4">
    <location>
        <begin position="1040"/>
        <end position="1050"/>
    </location>
</feature>
<dbReference type="EnsemblMetazoa" id="AALB006792-RA">
    <property type="protein sequence ID" value="AALB006792-PA"/>
    <property type="gene ID" value="AALB006792"/>
</dbReference>
<evidence type="ECO:0000313" key="5">
    <source>
        <dbReference type="EnsemblMetazoa" id="AALB006792-PA"/>
    </source>
</evidence>
<dbReference type="PANTHER" id="PTHR19232">
    <property type="entry name" value="CENTROCORTIN FAMILY MEMBER"/>
    <property type="match status" value="1"/>
</dbReference>
<keyword evidence="6" id="KW-1185">Reference proteome</keyword>
<dbReference type="AlphaFoldDB" id="A0A182FJU7"/>
<feature type="compositionally biased region" description="Polar residues" evidence="4">
    <location>
        <begin position="387"/>
        <end position="397"/>
    </location>
</feature>
<evidence type="ECO:0008006" key="7">
    <source>
        <dbReference type="Google" id="ProtNLM"/>
    </source>
</evidence>
<evidence type="ECO:0000256" key="2">
    <source>
        <dbReference type="ARBA" id="ARBA00023054"/>
    </source>
</evidence>
<organism evidence="5 6">
    <name type="scientific">Anopheles albimanus</name>
    <name type="common">New world malaria mosquito</name>
    <dbReference type="NCBI Taxonomy" id="7167"/>
    <lineage>
        <taxon>Eukaryota</taxon>
        <taxon>Metazoa</taxon>
        <taxon>Ecdysozoa</taxon>
        <taxon>Arthropoda</taxon>
        <taxon>Hexapoda</taxon>
        <taxon>Insecta</taxon>
        <taxon>Pterygota</taxon>
        <taxon>Neoptera</taxon>
        <taxon>Endopterygota</taxon>
        <taxon>Diptera</taxon>
        <taxon>Nematocera</taxon>
        <taxon>Culicoidea</taxon>
        <taxon>Culicidae</taxon>
        <taxon>Anophelinae</taxon>
        <taxon>Anopheles</taxon>
    </lineage>
</organism>
<protein>
    <recommendedName>
        <fullName evidence="7">Cerebellar degeneration-related protein 2</fullName>
    </recommendedName>
</protein>
<dbReference type="VEuPathDB" id="VectorBase:AALB20_034330"/>
<feature type="coiled-coil region" evidence="3">
    <location>
        <begin position="204"/>
        <end position="245"/>
    </location>
</feature>
<dbReference type="PANTHER" id="PTHR19232:SF7">
    <property type="entry name" value="CENTROCORTIN, ISOFORM A"/>
    <property type="match status" value="1"/>
</dbReference>
<dbReference type="VEuPathDB" id="VectorBase:AALB20_031659"/>
<proteinExistence type="inferred from homology"/>
<comment type="similarity">
    <text evidence="1">Belongs to the CDR2 family.</text>
</comment>
<feature type="compositionally biased region" description="Basic residues" evidence="4">
    <location>
        <begin position="646"/>
        <end position="657"/>
    </location>
</feature>
<evidence type="ECO:0000256" key="3">
    <source>
        <dbReference type="SAM" id="Coils"/>
    </source>
</evidence>
<reference evidence="5 6" key="1">
    <citation type="journal article" date="2017" name="G3 (Bethesda)">
        <title>The Physical Genome Mapping of Anopheles albimanus Corrected Scaffold Misassemblies and Identified Interarm Rearrangements in Genus Anopheles.</title>
        <authorList>
            <person name="Artemov G.N."/>
            <person name="Peery A.N."/>
            <person name="Jiang X."/>
            <person name="Tu Z."/>
            <person name="Stegniy V.N."/>
            <person name="Sharakhova M.V."/>
            <person name="Sharakhov I.V."/>
        </authorList>
    </citation>
    <scope>NUCLEOTIDE SEQUENCE [LARGE SCALE GENOMIC DNA]</scope>
    <source>
        <strain evidence="5 6">ALBI9_A</strain>
    </source>
</reference>